<sequence>MAQATFFWHDYETWGANPMVDRPSQFAGIRTDAELNVIGEPLMWYSRPTPDYLPHPEACLVTGLTPQQVLEEGLPEAEFIARIHQEMAQPGTCTVGYNSIRFDDEVTRHTLYRNFFDPYAREWQNGNSRWDLIDVARLCCALRPQGIEWPLREDGTHSFRLEQLTQANGLAHEAAHDALSDVYATIALARLIREKQPRLFDYALSLRFKHEVAGLLNVVSQEPVLHVSGRIPAARFCTALVMPLMAHPGNRNSIIVYDLSADPAALINASVEEVRRRVFSRSAELGEGEERIPLKEIHINRAPVVATVKLADEAVQQRLGLDMAACRRHWQVLREAREQLPARLTEIYRGREFTEHTDPDTMLYGGGFFSDADRQLMQQLRETPPQELGQRSFPFEDRRLPEMLWRYRARNYPHTLSAQELADWRAFCLARLNDDEPARLSLPAFRERLAALATEKADDDKARFILASLGEYADDLEVALRHGG</sequence>
<dbReference type="Pfam" id="PF08411">
    <property type="entry name" value="ExoI_SH3"/>
    <property type="match status" value="1"/>
</dbReference>
<dbReference type="InterPro" id="IPR023607">
    <property type="entry name" value="Exodeoxyribonuclease_I"/>
</dbReference>
<evidence type="ECO:0000259" key="16">
    <source>
        <dbReference type="PROSITE" id="PS51785"/>
    </source>
</evidence>
<reference evidence="17" key="1">
    <citation type="submission" date="2022-04" db="EMBL/GenBank/DDBJ databases">
        <title>Alcanivorax sp. CY1518 draft genome sequence.</title>
        <authorList>
            <person name="Zhao G."/>
            <person name="An M."/>
        </authorList>
    </citation>
    <scope>NUCLEOTIDE SEQUENCE</scope>
    <source>
        <strain evidence="17">CY1518</strain>
    </source>
</reference>
<dbReference type="PROSITE" id="PS51785">
    <property type="entry name" value="EXOI_C"/>
    <property type="match status" value="1"/>
</dbReference>
<evidence type="ECO:0000256" key="1">
    <source>
        <dbReference type="ARBA" id="ARBA00000563"/>
    </source>
</evidence>
<dbReference type="Proteomes" id="UP001165524">
    <property type="component" value="Unassembled WGS sequence"/>
</dbReference>
<proteinExistence type="predicted"/>
<organism evidence="17 18">
    <name type="scientific">Alcanivorax quisquiliarum</name>
    <dbReference type="NCBI Taxonomy" id="2933565"/>
    <lineage>
        <taxon>Bacteria</taxon>
        <taxon>Pseudomonadati</taxon>
        <taxon>Pseudomonadota</taxon>
        <taxon>Gammaproteobacteria</taxon>
        <taxon>Oceanospirillales</taxon>
        <taxon>Alcanivoracaceae</taxon>
        <taxon>Alcanivorax</taxon>
    </lineage>
</organism>
<comment type="catalytic activity">
    <reaction evidence="1 14">
        <text>Exonucleolytic cleavage in the 3'- to 5'-direction to yield nucleoside 5'-phosphates.</text>
        <dbReference type="EC" id="3.1.11.1"/>
    </reaction>
</comment>
<evidence type="ECO:0000256" key="14">
    <source>
        <dbReference type="PIRNR" id="PIRNR000977"/>
    </source>
</evidence>
<dbReference type="InterPro" id="IPR058561">
    <property type="entry name" value="Exonuc_1_C"/>
</dbReference>
<evidence type="ECO:0000313" key="18">
    <source>
        <dbReference type="Proteomes" id="UP001165524"/>
    </source>
</evidence>
<dbReference type="EMBL" id="JALKII010000004">
    <property type="protein sequence ID" value="MCK0537608.1"/>
    <property type="molecule type" value="Genomic_DNA"/>
</dbReference>
<keyword evidence="12 14" id="KW-0234">DNA repair</keyword>
<dbReference type="InterPro" id="IPR013620">
    <property type="entry name" value="Exonuc_1_SH3"/>
</dbReference>
<evidence type="ECO:0000256" key="2">
    <source>
        <dbReference type="ARBA" id="ARBA00001946"/>
    </source>
</evidence>
<dbReference type="Gene3D" id="3.30.420.10">
    <property type="entry name" value="Ribonuclease H-like superfamily/Ribonuclease H"/>
    <property type="match status" value="1"/>
</dbReference>
<keyword evidence="11" id="KW-0238">DNA-binding</keyword>
<comment type="caution">
    <text evidence="17">The sequence shown here is derived from an EMBL/GenBank/DDBJ whole genome shotgun (WGS) entry which is preliminary data.</text>
</comment>
<name>A0ABT0E6Z4_9GAMM</name>
<dbReference type="Pfam" id="PF26016">
    <property type="entry name" value="ExoI_C"/>
    <property type="match status" value="1"/>
</dbReference>
<evidence type="ECO:0000256" key="4">
    <source>
        <dbReference type="ARBA" id="ARBA00019900"/>
    </source>
</evidence>
<evidence type="ECO:0000256" key="5">
    <source>
        <dbReference type="ARBA" id="ARBA00022722"/>
    </source>
</evidence>
<keyword evidence="7 14" id="KW-0227">DNA damage</keyword>
<feature type="domain" description="ExoI SH3-like" evidence="15">
    <location>
        <begin position="197"/>
        <end position="352"/>
    </location>
</feature>
<dbReference type="InterPro" id="IPR036397">
    <property type="entry name" value="RNaseH_sf"/>
</dbReference>
<dbReference type="Pfam" id="PF00929">
    <property type="entry name" value="RNase_T"/>
    <property type="match status" value="1"/>
</dbReference>
<evidence type="ECO:0000256" key="13">
    <source>
        <dbReference type="ARBA" id="ARBA00046792"/>
    </source>
</evidence>
<evidence type="ECO:0000259" key="15">
    <source>
        <dbReference type="PROSITE" id="PS51784"/>
    </source>
</evidence>
<dbReference type="NCBIfam" id="NF008746">
    <property type="entry name" value="PRK11779.1"/>
    <property type="match status" value="1"/>
</dbReference>
<dbReference type="PANTHER" id="PTHR11046:SF11">
    <property type="entry name" value="EXODEOXYRIBONUCLEASE I"/>
    <property type="match status" value="1"/>
</dbReference>
<keyword evidence="6" id="KW-0479">Metal-binding</keyword>
<evidence type="ECO:0000256" key="7">
    <source>
        <dbReference type="ARBA" id="ARBA00022763"/>
    </source>
</evidence>
<dbReference type="InterPro" id="IPR012337">
    <property type="entry name" value="RNaseH-like_sf"/>
</dbReference>
<comment type="cofactor">
    <cofactor evidence="2">
        <name>Mg(2+)</name>
        <dbReference type="ChEBI" id="CHEBI:18420"/>
    </cofactor>
</comment>
<dbReference type="Gene3D" id="1.10.287.1240">
    <property type="match status" value="1"/>
</dbReference>
<dbReference type="InterPro" id="IPR038649">
    <property type="entry name" value="EXOI_SH3_sf"/>
</dbReference>
<evidence type="ECO:0000256" key="9">
    <source>
        <dbReference type="ARBA" id="ARBA00022839"/>
    </source>
</evidence>
<dbReference type="RefSeq" id="WP_246951371.1">
    <property type="nucleotide sequence ID" value="NZ_JALKII010000004.1"/>
</dbReference>
<dbReference type="EC" id="3.1.11.1" evidence="3 14"/>
<evidence type="ECO:0000256" key="8">
    <source>
        <dbReference type="ARBA" id="ARBA00022801"/>
    </source>
</evidence>
<protein>
    <recommendedName>
        <fullName evidence="4 14">Exodeoxyribonuclease I</fullName>
        <ecNumber evidence="3 14">3.1.11.1</ecNumber>
    </recommendedName>
</protein>
<evidence type="ECO:0000256" key="3">
    <source>
        <dbReference type="ARBA" id="ARBA00012108"/>
    </source>
</evidence>
<keyword evidence="9 14" id="KW-0269">Exonuclease</keyword>
<dbReference type="CDD" id="cd06138">
    <property type="entry name" value="ExoI_N"/>
    <property type="match status" value="1"/>
</dbReference>
<evidence type="ECO:0000256" key="12">
    <source>
        <dbReference type="ARBA" id="ARBA00023204"/>
    </source>
</evidence>
<evidence type="ECO:0000256" key="11">
    <source>
        <dbReference type="ARBA" id="ARBA00023125"/>
    </source>
</evidence>
<evidence type="ECO:0000256" key="10">
    <source>
        <dbReference type="ARBA" id="ARBA00022842"/>
    </source>
</evidence>
<accession>A0ABT0E6Z4</accession>
<keyword evidence="10" id="KW-0460">Magnesium</keyword>
<dbReference type="PANTHER" id="PTHR11046">
    <property type="entry name" value="OLIGORIBONUCLEASE, MITOCHONDRIAL"/>
    <property type="match status" value="1"/>
</dbReference>
<dbReference type="SUPFAM" id="SSF53098">
    <property type="entry name" value="Ribonuclease H-like"/>
    <property type="match status" value="1"/>
</dbReference>
<dbReference type="PROSITE" id="PS51784">
    <property type="entry name" value="EXOI_SH3"/>
    <property type="match status" value="1"/>
</dbReference>
<evidence type="ECO:0000256" key="6">
    <source>
        <dbReference type="ARBA" id="ARBA00022723"/>
    </source>
</evidence>
<gene>
    <name evidence="17" type="primary">sbcB</name>
    <name evidence="17" type="ORF">MU846_07790</name>
</gene>
<comment type="subunit">
    <text evidence="13">Monomer. Interacts with ssb (via C-terminus); this interaction stimulates the exonuclease activity by recruiting the enzyme to its substrate.</text>
</comment>
<keyword evidence="18" id="KW-1185">Reference proteome</keyword>
<dbReference type="GO" id="GO:0008310">
    <property type="term" value="F:single-stranded DNA 3'-5' DNA exonuclease activity"/>
    <property type="evidence" value="ECO:0007669"/>
    <property type="project" value="UniProtKB-EC"/>
</dbReference>
<keyword evidence="8 14" id="KW-0378">Hydrolase</keyword>
<dbReference type="Gene3D" id="3.30.1520.20">
    <property type="entry name" value="Exonuclease ExoI, domain 2"/>
    <property type="match status" value="1"/>
</dbReference>
<keyword evidence="5 14" id="KW-0540">Nuclease</keyword>
<dbReference type="InterPro" id="IPR013520">
    <property type="entry name" value="Ribonucl_H"/>
</dbReference>
<dbReference type="Gene3D" id="1.20.1280.70">
    <property type="entry name" value="Exonuclease ExoI, domain 3"/>
    <property type="match status" value="1"/>
</dbReference>
<evidence type="ECO:0000313" key="17">
    <source>
        <dbReference type="EMBL" id="MCK0537608.1"/>
    </source>
</evidence>
<dbReference type="InterPro" id="IPR022894">
    <property type="entry name" value="Oligoribonuclease"/>
</dbReference>
<dbReference type="PIRSF" id="PIRSF000977">
    <property type="entry name" value="Exodeoxyribonuclease_I"/>
    <property type="match status" value="1"/>
</dbReference>
<feature type="domain" description="ExoI C-terminal" evidence="16">
    <location>
        <begin position="355"/>
        <end position="477"/>
    </location>
</feature>
<dbReference type="InterPro" id="IPR034747">
    <property type="entry name" value="EXOI_SH3"/>
</dbReference>